<evidence type="ECO:0000313" key="2">
    <source>
        <dbReference type="Proteomes" id="UP001249240"/>
    </source>
</evidence>
<name>A0AAW8SZY3_9ENTE</name>
<comment type="caution">
    <text evidence="1">The sequence shown here is derived from an EMBL/GenBank/DDBJ whole genome shotgun (WGS) entry which is preliminary data.</text>
</comment>
<gene>
    <name evidence="1" type="ORF">P7D78_08820</name>
</gene>
<dbReference type="RefSeq" id="WP_270717928.1">
    <property type="nucleotide sequence ID" value="NZ_JAQESB010000021.1"/>
</dbReference>
<accession>A0AAW8SZY3</accession>
<sequence length="456" mass="51795">MDDIVPGLLESIQHQFDERTKKSAKLKNAAIALKKKEATYLDANSFAIELGEILASIYAQNLTKKILPDGKMFYNIAERIIQPTMKNNYNLVSGYAGDVQTQLNHEAGLYLKTQVPDINQDRIKGIINRISSEPDFNKIKWMLDEPIVNFSQSIVDDSIKKNAGFQSKSGLHPKIIRRVSGHACKWCRSLAGSYDYETAPDDIYRRHERCQCTVDYDPGDGRRKNVWSKRWQDEKKRARIKLSKELEALDLSKASNRDIANMIDARLGKPMTVENADRSNANPNYYKGSEYQVNCQRCVPTYEMRRRGLEVEAMSAADRSIWDDPFSEIVYYDNGRRGLKTVRAFVDPVTKEPVSPTVLGGRTMKQNYAKLEKIVKDGERYTLSMAWQKNGAHIVNMERINGVLSIVDAQSGSIAPIDEYFAIRKAQPKSLNYCRIDNLEINPSIVKKIAIPKKGG</sequence>
<protein>
    <recommendedName>
        <fullName evidence="3">Tox-PL domain-containing protein</fullName>
    </recommendedName>
</protein>
<evidence type="ECO:0008006" key="3">
    <source>
        <dbReference type="Google" id="ProtNLM"/>
    </source>
</evidence>
<dbReference type="Proteomes" id="UP001249240">
    <property type="component" value="Unassembled WGS sequence"/>
</dbReference>
<evidence type="ECO:0000313" key="1">
    <source>
        <dbReference type="EMBL" id="MDT2538225.1"/>
    </source>
</evidence>
<dbReference type="AlphaFoldDB" id="A0AAW8SZY3"/>
<reference evidence="1" key="1">
    <citation type="submission" date="2023-03" db="EMBL/GenBank/DDBJ databases">
        <authorList>
            <person name="Shen W."/>
            <person name="Cai J."/>
        </authorList>
    </citation>
    <scope>NUCLEOTIDE SEQUENCE</scope>
    <source>
        <strain evidence="1">B646-2</strain>
    </source>
</reference>
<proteinExistence type="predicted"/>
<dbReference type="EMBL" id="JARPXM010000007">
    <property type="protein sequence ID" value="MDT2538225.1"/>
    <property type="molecule type" value="Genomic_DNA"/>
</dbReference>
<organism evidence="1 2">
    <name type="scientific">Enterococcus raffinosus</name>
    <dbReference type="NCBI Taxonomy" id="71452"/>
    <lineage>
        <taxon>Bacteria</taxon>
        <taxon>Bacillati</taxon>
        <taxon>Bacillota</taxon>
        <taxon>Bacilli</taxon>
        <taxon>Lactobacillales</taxon>
        <taxon>Enterococcaceae</taxon>
        <taxon>Enterococcus</taxon>
    </lineage>
</organism>